<keyword evidence="2" id="KW-0812">Transmembrane</keyword>
<dbReference type="PANTHER" id="PTHR35040:SF9">
    <property type="entry name" value="4-LIKE CELL SURFACE PROTEIN, PUTATIVE (AFU_ORTHOLOGUE AFUA_4G14080)-RELATED"/>
    <property type="match status" value="1"/>
</dbReference>
<organism evidence="4 5">
    <name type="scientific">Mycena belliarum</name>
    <dbReference type="NCBI Taxonomy" id="1033014"/>
    <lineage>
        <taxon>Eukaryota</taxon>
        <taxon>Fungi</taxon>
        <taxon>Dikarya</taxon>
        <taxon>Basidiomycota</taxon>
        <taxon>Agaricomycotina</taxon>
        <taxon>Agaricomycetes</taxon>
        <taxon>Agaricomycetidae</taxon>
        <taxon>Agaricales</taxon>
        <taxon>Marasmiineae</taxon>
        <taxon>Mycenaceae</taxon>
        <taxon>Mycena</taxon>
    </lineage>
</organism>
<feature type="compositionally biased region" description="Low complexity" evidence="1">
    <location>
        <begin position="252"/>
        <end position="289"/>
    </location>
</feature>
<feature type="chain" id="PRO_5041954338" evidence="3">
    <location>
        <begin position="22"/>
        <end position="508"/>
    </location>
</feature>
<dbReference type="EMBL" id="JARJCN010000034">
    <property type="protein sequence ID" value="KAJ7085391.1"/>
    <property type="molecule type" value="Genomic_DNA"/>
</dbReference>
<dbReference type="AlphaFoldDB" id="A0AAD6U1S8"/>
<dbReference type="Proteomes" id="UP001222325">
    <property type="component" value="Unassembled WGS sequence"/>
</dbReference>
<feature type="compositionally biased region" description="Low complexity" evidence="1">
    <location>
        <begin position="452"/>
        <end position="473"/>
    </location>
</feature>
<evidence type="ECO:0000313" key="5">
    <source>
        <dbReference type="Proteomes" id="UP001222325"/>
    </source>
</evidence>
<keyword evidence="3" id="KW-0732">Signal</keyword>
<feature type="region of interest" description="Disordered" evidence="1">
    <location>
        <begin position="432"/>
        <end position="508"/>
    </location>
</feature>
<sequence>MPVYGTYILLLQLFAAPCIHALGVLLPLNIWPEANCRAWAPATDAISAHPNTQFYLVLNPLDGPGTEAQQGYRACVAALPSSTNQMRLGYVETANGNALADIDAYAGWDSSSRPNGIFLDGVSSNPEGAKGFASHARSKGFTFVALDSGATDIVSYYESFADLVVTYDDPYPAFDPASLTGTLSKQSVMLDSAPSTGSYSSVISRLASRGVAAVYITNESGTSAALPNQLSAFVSEVANVGGGSPPPPPPGGSTSTTGAQPSGSTSTSSKETPSNVGSSSSSPSSKTGSAAPGFTSSGAPNQSGSSRGSLGTSGTAVQAPASLSSSAGAVVTGQSTSTAASHSGSSVAAIVGGLLGALVILLLLLVLFMCMRRRRRAAVNTDANPFTDAEATRPRPRTVTSSWSARPVTFLADPVLPPSRPVSLSLQSDLSPLRSDLLPTQPDLSPRSDVKASASGTRYLSSSTSESDTSASTRPSGTSASPWTRMSAAPAYGANSAQRTSRPPPYSN</sequence>
<comment type="caution">
    <text evidence="4">The sequence shown here is derived from an EMBL/GenBank/DDBJ whole genome shotgun (WGS) entry which is preliminary data.</text>
</comment>
<evidence type="ECO:0000256" key="3">
    <source>
        <dbReference type="SAM" id="SignalP"/>
    </source>
</evidence>
<protein>
    <submittedName>
        <fullName evidence="4">Spherulation-specific family 4-domain-containing protein</fullName>
    </submittedName>
</protein>
<proteinExistence type="predicted"/>
<accession>A0AAD6U1S8</accession>
<evidence type="ECO:0000256" key="1">
    <source>
        <dbReference type="SAM" id="MobiDB-lite"/>
    </source>
</evidence>
<gene>
    <name evidence="4" type="ORF">B0H15DRAFT_374134</name>
</gene>
<feature type="compositionally biased region" description="Low complexity" evidence="1">
    <location>
        <begin position="303"/>
        <end position="315"/>
    </location>
</feature>
<evidence type="ECO:0000313" key="4">
    <source>
        <dbReference type="EMBL" id="KAJ7085391.1"/>
    </source>
</evidence>
<dbReference type="InterPro" id="IPR021986">
    <property type="entry name" value="Spherulin4"/>
</dbReference>
<dbReference type="PANTHER" id="PTHR35040">
    <property type="match status" value="1"/>
</dbReference>
<evidence type="ECO:0000256" key="2">
    <source>
        <dbReference type="SAM" id="Phobius"/>
    </source>
</evidence>
<keyword evidence="2" id="KW-1133">Transmembrane helix</keyword>
<keyword evidence="5" id="KW-1185">Reference proteome</keyword>
<feature type="signal peptide" evidence="3">
    <location>
        <begin position="1"/>
        <end position="21"/>
    </location>
</feature>
<feature type="compositionally biased region" description="Polar residues" evidence="1">
    <location>
        <begin position="474"/>
        <end position="484"/>
    </location>
</feature>
<feature type="region of interest" description="Disordered" evidence="1">
    <location>
        <begin position="237"/>
        <end position="317"/>
    </location>
</feature>
<keyword evidence="2" id="KW-0472">Membrane</keyword>
<reference evidence="4" key="1">
    <citation type="submission" date="2023-03" db="EMBL/GenBank/DDBJ databases">
        <title>Massive genome expansion in bonnet fungi (Mycena s.s.) driven by repeated elements and novel gene families across ecological guilds.</title>
        <authorList>
            <consortium name="Lawrence Berkeley National Laboratory"/>
            <person name="Harder C.B."/>
            <person name="Miyauchi S."/>
            <person name="Viragh M."/>
            <person name="Kuo A."/>
            <person name="Thoen E."/>
            <person name="Andreopoulos B."/>
            <person name="Lu D."/>
            <person name="Skrede I."/>
            <person name="Drula E."/>
            <person name="Henrissat B."/>
            <person name="Morin E."/>
            <person name="Kohler A."/>
            <person name="Barry K."/>
            <person name="LaButti K."/>
            <person name="Morin E."/>
            <person name="Salamov A."/>
            <person name="Lipzen A."/>
            <person name="Mereny Z."/>
            <person name="Hegedus B."/>
            <person name="Baldrian P."/>
            <person name="Stursova M."/>
            <person name="Weitz H."/>
            <person name="Taylor A."/>
            <person name="Grigoriev I.V."/>
            <person name="Nagy L.G."/>
            <person name="Martin F."/>
            <person name="Kauserud H."/>
        </authorList>
    </citation>
    <scope>NUCLEOTIDE SEQUENCE</scope>
    <source>
        <strain evidence="4">CBHHK173m</strain>
    </source>
</reference>
<dbReference type="Pfam" id="PF12138">
    <property type="entry name" value="Spherulin4"/>
    <property type="match status" value="1"/>
</dbReference>
<name>A0AAD6U1S8_9AGAR</name>
<feature type="transmembrane region" description="Helical" evidence="2">
    <location>
        <begin position="347"/>
        <end position="368"/>
    </location>
</feature>